<reference evidence="2 3" key="1">
    <citation type="journal article" date="2019" name="Int. J. Syst. Evol. Microbiol.">
        <title>The Global Catalogue of Microorganisms (GCM) 10K type strain sequencing project: providing services to taxonomists for standard genome sequencing and annotation.</title>
        <authorList>
            <consortium name="The Broad Institute Genomics Platform"/>
            <consortium name="The Broad Institute Genome Sequencing Center for Infectious Disease"/>
            <person name="Wu L."/>
            <person name="Ma J."/>
        </authorList>
    </citation>
    <scope>NUCLEOTIDE SEQUENCE [LARGE SCALE GENOMIC DNA]</scope>
    <source>
        <strain evidence="2 3">NBRC 111368</strain>
    </source>
</reference>
<evidence type="ECO:0000313" key="2">
    <source>
        <dbReference type="EMBL" id="MFC6726712.1"/>
    </source>
</evidence>
<name>A0ABD5S6T6_9EURY</name>
<evidence type="ECO:0000313" key="3">
    <source>
        <dbReference type="Proteomes" id="UP001596328"/>
    </source>
</evidence>
<comment type="caution">
    <text evidence="2">The sequence shown here is derived from an EMBL/GenBank/DDBJ whole genome shotgun (WGS) entry which is preliminary data.</text>
</comment>
<sequence length="63" mass="6247">METEGFAPASGVETKGFDRPADGDYDGAATSGFAVDDVVAHGGSVEEFLADGDRALVADGGPA</sequence>
<proteinExistence type="predicted"/>
<dbReference type="AlphaFoldDB" id="A0ABD5S6T6"/>
<dbReference type="EMBL" id="JBHSWU010001332">
    <property type="protein sequence ID" value="MFC6726712.1"/>
    <property type="molecule type" value="Genomic_DNA"/>
</dbReference>
<protein>
    <submittedName>
        <fullName evidence="2">Uncharacterized protein</fullName>
    </submittedName>
</protein>
<keyword evidence="3" id="KW-1185">Reference proteome</keyword>
<feature type="non-terminal residue" evidence="2">
    <location>
        <position position="63"/>
    </location>
</feature>
<feature type="region of interest" description="Disordered" evidence="1">
    <location>
        <begin position="1"/>
        <end position="28"/>
    </location>
</feature>
<dbReference type="Proteomes" id="UP001596328">
    <property type="component" value="Unassembled WGS sequence"/>
</dbReference>
<gene>
    <name evidence="2" type="ORF">ACFQE1_20535</name>
</gene>
<organism evidence="2 3">
    <name type="scientific">Halobium palmae</name>
    <dbReference type="NCBI Taxonomy" id="1776492"/>
    <lineage>
        <taxon>Archaea</taxon>
        <taxon>Methanobacteriati</taxon>
        <taxon>Methanobacteriota</taxon>
        <taxon>Stenosarchaea group</taxon>
        <taxon>Halobacteria</taxon>
        <taxon>Halobacteriales</taxon>
        <taxon>Haloferacaceae</taxon>
        <taxon>Halobium</taxon>
    </lineage>
</organism>
<evidence type="ECO:0000256" key="1">
    <source>
        <dbReference type="SAM" id="MobiDB-lite"/>
    </source>
</evidence>
<accession>A0ABD5S6T6</accession>